<keyword evidence="4" id="KW-0256">Endoplasmic reticulum</keyword>
<evidence type="ECO:0000256" key="4">
    <source>
        <dbReference type="ARBA" id="ARBA00022824"/>
    </source>
</evidence>
<evidence type="ECO:0000313" key="7">
    <source>
        <dbReference type="EMBL" id="KAE8423390.1"/>
    </source>
</evidence>
<evidence type="ECO:0000256" key="3">
    <source>
        <dbReference type="ARBA" id="ARBA00004370"/>
    </source>
</evidence>
<comment type="subcellular location">
    <subcellularLocation>
        <location evidence="2">Endoplasmic reticulum</location>
    </subcellularLocation>
    <subcellularLocation>
        <location evidence="3">Membrane</location>
    </subcellularLocation>
    <subcellularLocation>
        <location evidence="1">Mitochondrion</location>
    </subcellularLocation>
</comment>
<evidence type="ECO:0000256" key="5">
    <source>
        <dbReference type="ARBA" id="ARBA00023128"/>
    </source>
</evidence>
<dbReference type="Proteomes" id="UP000325395">
    <property type="component" value="Unassembled WGS sequence"/>
</dbReference>
<keyword evidence="5" id="KW-0496">Mitochondrion</keyword>
<proteinExistence type="predicted"/>
<dbReference type="PANTHER" id="PTHR48182:SF2">
    <property type="entry name" value="PROTEIN SERAC1"/>
    <property type="match status" value="1"/>
</dbReference>
<organism evidence="7 8">
    <name type="scientific">Aspergillus pseudocaelatus</name>
    <dbReference type="NCBI Taxonomy" id="1825620"/>
    <lineage>
        <taxon>Eukaryota</taxon>
        <taxon>Fungi</taxon>
        <taxon>Dikarya</taxon>
        <taxon>Ascomycota</taxon>
        <taxon>Pezizomycotina</taxon>
        <taxon>Eurotiomycetes</taxon>
        <taxon>Eurotiomycetidae</taxon>
        <taxon>Eurotiales</taxon>
        <taxon>Aspergillaceae</taxon>
        <taxon>Aspergillus</taxon>
        <taxon>Aspergillus subgen. Circumdati</taxon>
    </lineage>
</organism>
<protein>
    <recommendedName>
        <fullName evidence="9">DUF676 domain-containing protein</fullName>
    </recommendedName>
</protein>
<name>A0ABQ6X248_9EURO</name>
<evidence type="ECO:0000313" key="8">
    <source>
        <dbReference type="Proteomes" id="UP000325395"/>
    </source>
</evidence>
<keyword evidence="8" id="KW-1185">Reference proteome</keyword>
<dbReference type="EMBL" id="ML735689">
    <property type="protein sequence ID" value="KAE8423390.1"/>
    <property type="molecule type" value="Genomic_DNA"/>
</dbReference>
<dbReference type="InterPro" id="IPR052374">
    <property type="entry name" value="SERAC1"/>
</dbReference>
<gene>
    <name evidence="7" type="ORF">BDV36DRAFT_133106</name>
</gene>
<evidence type="ECO:0008006" key="9">
    <source>
        <dbReference type="Google" id="ProtNLM"/>
    </source>
</evidence>
<sequence length="195" mass="21815">MPAVSPQGNINDSGFTVLQDGGDNPEVDIIFVHGLQGHPQKTWSAVKKEYTDATTRKESKQEKTTFLGFLQRLSGAKEIHADCKEEPESIFWPRDLLPQDESCASARIMTYGYDSSIIRFVDTVNFSTISGQAETLLNAVTRIRQKCQRRPLIFITHSLGGPIVKAVRDIHSVHRVIIILADQRAIPGFKLILQK</sequence>
<dbReference type="SUPFAM" id="SSF53474">
    <property type="entry name" value="alpha/beta-Hydrolases"/>
    <property type="match status" value="1"/>
</dbReference>
<reference evidence="7 8" key="1">
    <citation type="submission" date="2019-04" db="EMBL/GenBank/DDBJ databases">
        <authorList>
            <consortium name="DOE Joint Genome Institute"/>
            <person name="Mondo S."/>
            <person name="Kjaerbolling I."/>
            <person name="Vesth T."/>
            <person name="Frisvad J.C."/>
            <person name="Nybo J.L."/>
            <person name="Theobald S."/>
            <person name="Kildgaard S."/>
            <person name="Isbrandt T."/>
            <person name="Kuo A."/>
            <person name="Sato A."/>
            <person name="Lyhne E.K."/>
            <person name="Kogle M.E."/>
            <person name="Wiebenga A."/>
            <person name="Kun R.S."/>
            <person name="Lubbers R.J."/>
            <person name="Makela M.R."/>
            <person name="Barry K."/>
            <person name="Chovatia M."/>
            <person name="Clum A."/>
            <person name="Daum C."/>
            <person name="Haridas S."/>
            <person name="He G."/>
            <person name="LaButti K."/>
            <person name="Lipzen A."/>
            <person name="Riley R."/>
            <person name="Salamov A."/>
            <person name="Simmons B.A."/>
            <person name="Magnuson J.K."/>
            <person name="Henrissat B."/>
            <person name="Mortensen U.H."/>
            <person name="Larsen T.O."/>
            <person name="Devries R.P."/>
            <person name="Grigoriev I.V."/>
            <person name="Machida M."/>
            <person name="Baker S.E."/>
            <person name="Andersen M.R."/>
            <person name="Cantor M.N."/>
            <person name="Hua S.X."/>
        </authorList>
    </citation>
    <scope>NUCLEOTIDE SEQUENCE [LARGE SCALE GENOMIC DNA]</scope>
    <source>
        <strain evidence="7 8">CBS 117616</strain>
    </source>
</reference>
<dbReference type="Gene3D" id="3.40.50.1820">
    <property type="entry name" value="alpha/beta hydrolase"/>
    <property type="match status" value="1"/>
</dbReference>
<evidence type="ECO:0000256" key="2">
    <source>
        <dbReference type="ARBA" id="ARBA00004240"/>
    </source>
</evidence>
<accession>A0ABQ6X248</accession>
<evidence type="ECO:0000256" key="1">
    <source>
        <dbReference type="ARBA" id="ARBA00004173"/>
    </source>
</evidence>
<keyword evidence="6" id="KW-0472">Membrane</keyword>
<evidence type="ECO:0000256" key="6">
    <source>
        <dbReference type="ARBA" id="ARBA00023136"/>
    </source>
</evidence>
<dbReference type="InterPro" id="IPR029058">
    <property type="entry name" value="AB_hydrolase_fold"/>
</dbReference>
<dbReference type="PANTHER" id="PTHR48182">
    <property type="entry name" value="PROTEIN SERAC1"/>
    <property type="match status" value="1"/>
</dbReference>